<dbReference type="Proteomes" id="UP000761423">
    <property type="component" value="Unassembled WGS sequence"/>
</dbReference>
<accession>A0ABX0ICF5</accession>
<dbReference type="NCBIfam" id="TIGR04131">
    <property type="entry name" value="Bac_Flav_CTERM"/>
    <property type="match status" value="1"/>
</dbReference>
<dbReference type="Pfam" id="PF13585">
    <property type="entry name" value="CHU_C"/>
    <property type="match status" value="1"/>
</dbReference>
<dbReference type="InterPro" id="IPR035234">
    <property type="entry name" value="IgGFc-bd_N"/>
</dbReference>
<dbReference type="RefSeq" id="WP_166236929.1">
    <property type="nucleotide sequence ID" value="NZ_JAAJBV010000006.1"/>
</dbReference>
<protein>
    <submittedName>
        <fullName evidence="2">T9SS type B sorting domain-containing protein</fullName>
    </submittedName>
</protein>
<dbReference type="InterPro" id="IPR026341">
    <property type="entry name" value="T9SS_type_B"/>
</dbReference>
<evidence type="ECO:0000313" key="3">
    <source>
        <dbReference type="Proteomes" id="UP000761423"/>
    </source>
</evidence>
<comment type="caution">
    <text evidence="2">The sequence shown here is derived from an EMBL/GenBank/DDBJ whole genome shotgun (WGS) entry which is preliminary data.</text>
</comment>
<keyword evidence="3" id="KW-1185">Reference proteome</keyword>
<reference evidence="2 3" key="1">
    <citation type="submission" date="2020-02" db="EMBL/GenBank/DDBJ databases">
        <authorList>
            <person name="Chen W.-M."/>
        </authorList>
    </citation>
    <scope>NUCLEOTIDE SEQUENCE [LARGE SCALE GENOMIC DNA]</scope>
    <source>
        <strain evidence="2 3">TWA-26</strain>
    </source>
</reference>
<dbReference type="Pfam" id="PF17517">
    <property type="entry name" value="IgGFc_binding"/>
    <property type="match status" value="1"/>
</dbReference>
<evidence type="ECO:0000259" key="1">
    <source>
        <dbReference type="Pfam" id="PF17517"/>
    </source>
</evidence>
<organism evidence="2 3">
    <name type="scientific">Flavobacterium celericrescens</name>
    <dbReference type="NCBI Taxonomy" id="2709780"/>
    <lineage>
        <taxon>Bacteria</taxon>
        <taxon>Pseudomonadati</taxon>
        <taxon>Bacteroidota</taxon>
        <taxon>Flavobacteriia</taxon>
        <taxon>Flavobacteriales</taxon>
        <taxon>Flavobacteriaceae</taxon>
        <taxon>Flavobacterium</taxon>
    </lineage>
</organism>
<name>A0ABX0ICF5_9FLAO</name>
<evidence type="ECO:0000313" key="2">
    <source>
        <dbReference type="EMBL" id="NHM04896.1"/>
    </source>
</evidence>
<gene>
    <name evidence="2" type="ORF">G4L40_09300</name>
</gene>
<sequence length="1148" mass="124380">MLKRILFFLIIISNVCYSQLSNKHWLPPLHSRVSTVVQEHYIYLSTPEPIPFQVTITTGNGSPISGSPFTISQGNPVRVYINNQQPSLMFLDANNLNMVVNNKGLILEGPKEFYASFRVKSTNHAETLILKGRDGLGTEFRLGSLPQAYLGDARNFVASFMATEDDTEIDVSGYNTDVVFHSAGNDILSNTQNFTLDAGQVVVLSGYSDVAANLDGFVGALVTSNKPIVVNSGNSLAGMGTPEDGQDFTLDQIVPVEKVGTEYALVRGNGSNLSEYPLVIATQDNTQIYVNGNTTPLITLNAGQYYLVPNSLYQGTNNKNMYITSNNAIYMYQIIAGSISDATNGLNFIPPLSCFFQKSVDLIPSIDQIGTVIYDSDVIAITTNTAVLSINDTPVTSLPEPLIGNNTWVTYKIENQTGDTKITSTGPLAVGVFGYSGVAGFGGYYSGFGSTPLDTDVTICSNETINLFDAINGNPESGGTWTSPPGGNPIVNDIFNPSQNIGGDYFYTFNKICDSSSLVITIKVNVTIEVAPFVGTSSSISICENDSLINLFDLLGPGAVSGGNWSPNLSSGNGIFNPSIDSSGIYTYSIAGTGICESSFAEINVTKNLIPQISPIPNYELCDNNSDGNDTNGFVTFNLTSKDLEALGSQTGVVVTYHTDPNDALLGQNAITSIYTNDRIIYVRLTNTATSCFNTTSFNLVVKPLPSVNSIVTLKQCDTDTDAVTDFNLTQANTIISADLTNTFTYHNSQSGAINNTDLVANDISHTAANGSIVWARITNTLGCFRVAQVNLTVSATTIPQSYTYTIEECDDYINLADTDTDGIDYFNLTAIEPMLTVQFPVGQSYTYSYYLNEADAISEQNAITTFLNFRNTIPDNQTIWVRIESNLYECAGLGPFLKLIVNPLPDVNLGENFALCLDPVTGIGSQIVDATPATSGNYSYAWTPINPLGNSPFYNITAAGTYSVVVTNTITNCQNFDTILATFSSEPATFDANLITPAFSSGLATIEAIATGGFGVYEYSLNAIDWQSSPIFSDLENGTYTVYVRDIQGCGLLTSGEIQTITYPNYFTPNADGFNDTWIVRLPTEYYGIISIYDRYGKLIKQISANGNGWDGTYNGNLLPSTDYWFKVEYTENNKRKEFKSHFSLKR</sequence>
<proteinExistence type="predicted"/>
<feature type="domain" description="IgGFc-binding protein N-terminal" evidence="1">
    <location>
        <begin position="126"/>
        <end position="434"/>
    </location>
</feature>
<dbReference type="EMBL" id="JAAJBV010000006">
    <property type="protein sequence ID" value="NHM04896.1"/>
    <property type="molecule type" value="Genomic_DNA"/>
</dbReference>